<gene>
    <name evidence="7 9" type="primary">rnpA</name>
    <name evidence="9" type="ORF">FDT66_08460</name>
</gene>
<dbReference type="Proteomes" id="UP000307140">
    <property type="component" value="Unassembled WGS sequence"/>
</dbReference>
<evidence type="ECO:0000256" key="4">
    <source>
        <dbReference type="ARBA" id="ARBA00022759"/>
    </source>
</evidence>
<evidence type="ECO:0000256" key="5">
    <source>
        <dbReference type="ARBA" id="ARBA00022801"/>
    </source>
</evidence>
<dbReference type="AlphaFoldDB" id="A0A5S3N4U4"/>
<dbReference type="RefSeq" id="WP_138535742.1">
    <property type="nucleotide sequence ID" value="NZ_VANR01000004.1"/>
</dbReference>
<dbReference type="InterPro" id="IPR014721">
    <property type="entry name" value="Ribsml_uS5_D2-typ_fold_subgr"/>
</dbReference>
<dbReference type="GO" id="GO:0000049">
    <property type="term" value="F:tRNA binding"/>
    <property type="evidence" value="ECO:0007669"/>
    <property type="project" value="UniProtKB-UniRule"/>
</dbReference>
<comment type="catalytic activity">
    <reaction evidence="7">
        <text>Endonucleolytic cleavage of RNA, removing 5'-extranucleotides from tRNA precursor.</text>
        <dbReference type="EC" id="3.1.26.5"/>
    </reaction>
</comment>
<dbReference type="HAMAP" id="MF_00227">
    <property type="entry name" value="RNase_P"/>
    <property type="match status" value="1"/>
</dbReference>
<evidence type="ECO:0000313" key="9">
    <source>
        <dbReference type="EMBL" id="TMM29892.1"/>
    </source>
</evidence>
<keyword evidence="5 7" id="KW-0378">Hydrolase</keyword>
<dbReference type="PANTHER" id="PTHR33992:SF1">
    <property type="entry name" value="RIBONUCLEASE P PROTEIN COMPONENT"/>
    <property type="match status" value="1"/>
</dbReference>
<dbReference type="NCBIfam" id="TIGR00188">
    <property type="entry name" value="rnpA"/>
    <property type="match status" value="1"/>
</dbReference>
<accession>A0A5S3N4U4</accession>
<dbReference type="PANTHER" id="PTHR33992">
    <property type="entry name" value="RIBONUCLEASE P PROTEIN COMPONENT"/>
    <property type="match status" value="1"/>
</dbReference>
<proteinExistence type="inferred from homology"/>
<evidence type="ECO:0000256" key="3">
    <source>
        <dbReference type="ARBA" id="ARBA00022722"/>
    </source>
</evidence>
<keyword evidence="10" id="KW-1185">Reference proteome</keyword>
<keyword evidence="2 7" id="KW-0819">tRNA processing</keyword>
<comment type="function">
    <text evidence="1 7">RNaseP catalyzes the removal of the 5'-leader sequence from pre-tRNA to produce the mature 5'-terminus. It can also cleave other RNA substrates such as 4.5S RNA. The protein component plays an auxiliary but essential role in vivo by binding to the 5'-leader sequence and broadening the substrate specificity of the ribozyme.</text>
</comment>
<dbReference type="InterPro" id="IPR000100">
    <property type="entry name" value="RNase_P"/>
</dbReference>
<evidence type="ECO:0000256" key="6">
    <source>
        <dbReference type="ARBA" id="ARBA00022884"/>
    </source>
</evidence>
<dbReference type="EMBL" id="VANR01000004">
    <property type="protein sequence ID" value="TMM29892.1"/>
    <property type="molecule type" value="Genomic_DNA"/>
</dbReference>
<dbReference type="GO" id="GO:0042781">
    <property type="term" value="F:3'-tRNA processing endoribonuclease activity"/>
    <property type="evidence" value="ECO:0007669"/>
    <property type="project" value="TreeGrafter"/>
</dbReference>
<evidence type="ECO:0000256" key="7">
    <source>
        <dbReference type="HAMAP-Rule" id="MF_00227"/>
    </source>
</evidence>
<evidence type="ECO:0000256" key="2">
    <source>
        <dbReference type="ARBA" id="ARBA00022694"/>
    </source>
</evidence>
<dbReference type="Gene3D" id="3.30.230.10">
    <property type="match status" value="1"/>
</dbReference>
<evidence type="ECO:0000256" key="1">
    <source>
        <dbReference type="ARBA" id="ARBA00002663"/>
    </source>
</evidence>
<evidence type="ECO:0000313" key="10">
    <source>
        <dbReference type="Proteomes" id="UP000307140"/>
    </source>
</evidence>
<dbReference type="InterPro" id="IPR020539">
    <property type="entry name" value="RNase_P_CS"/>
</dbReference>
<keyword evidence="3 7" id="KW-0540">Nuclease</keyword>
<dbReference type="Pfam" id="PF00825">
    <property type="entry name" value="Ribonuclease_P"/>
    <property type="match status" value="1"/>
</dbReference>
<comment type="subunit">
    <text evidence="7">Consists of a catalytic RNA component (M1 or rnpB) and a protein subunit.</text>
</comment>
<keyword evidence="6 7" id="KW-0694">RNA-binding</keyword>
<dbReference type="GO" id="GO:0004526">
    <property type="term" value="F:ribonuclease P activity"/>
    <property type="evidence" value="ECO:0007669"/>
    <property type="project" value="UniProtKB-UniRule"/>
</dbReference>
<dbReference type="SUPFAM" id="SSF54211">
    <property type="entry name" value="Ribosomal protein S5 domain 2-like"/>
    <property type="match status" value="1"/>
</dbReference>
<reference evidence="9 10" key="1">
    <citation type="submission" date="2019-05" db="EMBL/GenBank/DDBJ databases">
        <title>Polaribacter aestuariivivens sp. nov., isolated from a tidal flat.</title>
        <authorList>
            <person name="Yoon J.-H."/>
        </authorList>
    </citation>
    <scope>NUCLEOTIDE SEQUENCE [LARGE SCALE GENOMIC DNA]</scope>
    <source>
        <strain evidence="9 10">DBTF-3</strain>
    </source>
</reference>
<dbReference type="OrthoDB" id="1524972at2"/>
<dbReference type="PROSITE" id="PS00648">
    <property type="entry name" value="RIBONUCLEASE_P"/>
    <property type="match status" value="1"/>
</dbReference>
<dbReference type="InterPro" id="IPR020568">
    <property type="entry name" value="Ribosomal_Su5_D2-typ_SF"/>
</dbReference>
<comment type="caution">
    <text evidence="9">The sequence shown here is derived from an EMBL/GenBank/DDBJ whole genome shotgun (WGS) entry which is preliminary data.</text>
</comment>
<name>A0A5S3N4U4_9FLAO</name>
<comment type="similarity">
    <text evidence="7">Belongs to the RnpA family.</text>
</comment>
<keyword evidence="4 7" id="KW-0255">Endonuclease</keyword>
<dbReference type="EC" id="3.1.26.5" evidence="7 8"/>
<sequence length="132" mass="15812">MKHTLGKKERLKSRKLIEKLYAEGKSVKAYPLRMMYIQTEHTSDFPAQVGVSVPKRNFKLAVDRNRIKRLMRESYRLQKSIVYNNLDAPYVFMISYLGKEEMKYEEIYSKMEKLLTLFTYKTKNKEDETIQL</sequence>
<dbReference type="GO" id="GO:0030677">
    <property type="term" value="C:ribonuclease P complex"/>
    <property type="evidence" value="ECO:0007669"/>
    <property type="project" value="TreeGrafter"/>
</dbReference>
<evidence type="ECO:0000256" key="8">
    <source>
        <dbReference type="NCBIfam" id="TIGR00188"/>
    </source>
</evidence>
<dbReference type="GO" id="GO:0001682">
    <property type="term" value="P:tRNA 5'-leader removal"/>
    <property type="evidence" value="ECO:0007669"/>
    <property type="project" value="UniProtKB-UniRule"/>
</dbReference>
<protein>
    <recommendedName>
        <fullName evidence="7 8">Ribonuclease P protein component</fullName>
        <shortName evidence="7">RNase P protein</shortName>
        <shortName evidence="7">RNaseP protein</shortName>
        <ecNumber evidence="7 8">3.1.26.5</ecNumber>
    </recommendedName>
    <alternativeName>
        <fullName evidence="7">Protein C5</fullName>
    </alternativeName>
</protein>
<organism evidence="9 10">
    <name type="scientific">Polaribacter aestuariivivens</name>
    <dbReference type="NCBI Taxonomy" id="2304626"/>
    <lineage>
        <taxon>Bacteria</taxon>
        <taxon>Pseudomonadati</taxon>
        <taxon>Bacteroidota</taxon>
        <taxon>Flavobacteriia</taxon>
        <taxon>Flavobacteriales</taxon>
        <taxon>Flavobacteriaceae</taxon>
    </lineage>
</organism>